<dbReference type="EMBL" id="MU157837">
    <property type="protein sequence ID" value="KAF9531002.1"/>
    <property type="molecule type" value="Genomic_DNA"/>
</dbReference>
<evidence type="ECO:0000313" key="2">
    <source>
        <dbReference type="Proteomes" id="UP000807306"/>
    </source>
</evidence>
<accession>A0A9P6JRN1</accession>
<organism evidence="1 2">
    <name type="scientific">Crepidotus variabilis</name>
    <dbReference type="NCBI Taxonomy" id="179855"/>
    <lineage>
        <taxon>Eukaryota</taxon>
        <taxon>Fungi</taxon>
        <taxon>Dikarya</taxon>
        <taxon>Basidiomycota</taxon>
        <taxon>Agaricomycotina</taxon>
        <taxon>Agaricomycetes</taxon>
        <taxon>Agaricomycetidae</taxon>
        <taxon>Agaricales</taxon>
        <taxon>Agaricineae</taxon>
        <taxon>Crepidotaceae</taxon>
        <taxon>Crepidotus</taxon>
    </lineage>
</organism>
<proteinExistence type="predicted"/>
<dbReference type="PANTHER" id="PTHR38846">
    <property type="entry name" value="C3H1-TYPE DOMAIN-CONTAINING PROTEIN"/>
    <property type="match status" value="1"/>
</dbReference>
<dbReference type="PANTHER" id="PTHR38846:SF1">
    <property type="entry name" value="C3H1-TYPE DOMAIN-CONTAINING PROTEIN"/>
    <property type="match status" value="1"/>
</dbReference>
<protein>
    <submittedName>
        <fullName evidence="1">Uncharacterized protein</fullName>
    </submittedName>
</protein>
<sequence>MSEHPLRDFFDKWSDTFTYDPSEPSTSEFRRLCREQRWRGENPAKTEAESQFRYAITMQFNRNYGTDVNSLESWQRLCENVRINPIPDNVKEARQKVKQTHVNLVDLTDGYDGGREIIIFPTEEALAAYTRSNGRFFPKEEAYAGGVLKYLLRHILNPYLGGGRGRGRGNGV</sequence>
<keyword evidence="2" id="KW-1185">Reference proteome</keyword>
<gene>
    <name evidence="1" type="ORF">CPB83DRAFT_148912</name>
</gene>
<reference evidence="1" key="1">
    <citation type="submission" date="2020-11" db="EMBL/GenBank/DDBJ databases">
        <authorList>
            <consortium name="DOE Joint Genome Institute"/>
            <person name="Ahrendt S."/>
            <person name="Riley R."/>
            <person name="Andreopoulos W."/>
            <person name="Labutti K."/>
            <person name="Pangilinan J."/>
            <person name="Ruiz-Duenas F.J."/>
            <person name="Barrasa J.M."/>
            <person name="Sanchez-Garcia M."/>
            <person name="Camarero S."/>
            <person name="Miyauchi S."/>
            <person name="Serrano A."/>
            <person name="Linde D."/>
            <person name="Babiker R."/>
            <person name="Drula E."/>
            <person name="Ayuso-Fernandez I."/>
            <person name="Pacheco R."/>
            <person name="Padilla G."/>
            <person name="Ferreira P."/>
            <person name="Barriuso J."/>
            <person name="Kellner H."/>
            <person name="Castanera R."/>
            <person name="Alfaro M."/>
            <person name="Ramirez L."/>
            <person name="Pisabarro A.G."/>
            <person name="Kuo A."/>
            <person name="Tritt A."/>
            <person name="Lipzen A."/>
            <person name="He G."/>
            <person name="Yan M."/>
            <person name="Ng V."/>
            <person name="Cullen D."/>
            <person name="Martin F."/>
            <person name="Rosso M.-N."/>
            <person name="Henrissat B."/>
            <person name="Hibbett D."/>
            <person name="Martinez A.T."/>
            <person name="Grigoriev I.V."/>
        </authorList>
    </citation>
    <scope>NUCLEOTIDE SEQUENCE</scope>
    <source>
        <strain evidence="1">CBS 506.95</strain>
    </source>
</reference>
<dbReference type="OrthoDB" id="6105938at2759"/>
<dbReference type="Proteomes" id="UP000807306">
    <property type="component" value="Unassembled WGS sequence"/>
</dbReference>
<dbReference type="AlphaFoldDB" id="A0A9P6JRN1"/>
<evidence type="ECO:0000313" key="1">
    <source>
        <dbReference type="EMBL" id="KAF9531002.1"/>
    </source>
</evidence>
<name>A0A9P6JRN1_9AGAR</name>
<comment type="caution">
    <text evidence="1">The sequence shown here is derived from an EMBL/GenBank/DDBJ whole genome shotgun (WGS) entry which is preliminary data.</text>
</comment>